<keyword evidence="3" id="KW-0175">Coiled coil</keyword>
<keyword evidence="5" id="KW-0808">Transferase</keyword>
<feature type="domain" description="GGDEF" evidence="4">
    <location>
        <begin position="203"/>
        <end position="339"/>
    </location>
</feature>
<evidence type="ECO:0000256" key="3">
    <source>
        <dbReference type="SAM" id="Coils"/>
    </source>
</evidence>
<accession>A0ABX8XCI2</accession>
<keyword evidence="5" id="KW-0548">Nucleotidyltransferase</keyword>
<dbReference type="SUPFAM" id="SSF55073">
    <property type="entry name" value="Nucleotide cyclase"/>
    <property type="match status" value="1"/>
</dbReference>
<protein>
    <recommendedName>
        <fullName evidence="1">diguanylate cyclase</fullName>
        <ecNumber evidence="1">2.7.7.65</ecNumber>
    </recommendedName>
</protein>
<dbReference type="InterPro" id="IPR037401">
    <property type="entry name" value="SnoaL-like"/>
</dbReference>
<evidence type="ECO:0000259" key="4">
    <source>
        <dbReference type="PROSITE" id="PS50887"/>
    </source>
</evidence>
<reference evidence="5 6" key="1">
    <citation type="submission" date="2021-08" db="EMBL/GenBank/DDBJ databases">
        <title>Shewanella putrefaciens YZ-J, complete genome.</title>
        <authorList>
            <person name="Yi Z."/>
        </authorList>
    </citation>
    <scope>NUCLEOTIDE SEQUENCE [LARGE SCALE GENOMIC DNA]</scope>
    <source>
        <strain evidence="5 6">YZ-J</strain>
    </source>
</reference>
<comment type="catalytic activity">
    <reaction evidence="2">
        <text>2 GTP = 3',3'-c-di-GMP + 2 diphosphate</text>
        <dbReference type="Rhea" id="RHEA:24898"/>
        <dbReference type="ChEBI" id="CHEBI:33019"/>
        <dbReference type="ChEBI" id="CHEBI:37565"/>
        <dbReference type="ChEBI" id="CHEBI:58805"/>
        <dbReference type="EC" id="2.7.7.65"/>
    </reaction>
</comment>
<evidence type="ECO:0000256" key="2">
    <source>
        <dbReference type="ARBA" id="ARBA00034247"/>
    </source>
</evidence>
<organism evidence="5 6">
    <name type="scientific">Shewanella putrefaciens</name>
    <name type="common">Pseudomonas putrefaciens</name>
    <dbReference type="NCBI Taxonomy" id="24"/>
    <lineage>
        <taxon>Bacteria</taxon>
        <taxon>Pseudomonadati</taxon>
        <taxon>Pseudomonadota</taxon>
        <taxon>Gammaproteobacteria</taxon>
        <taxon>Alteromonadales</taxon>
        <taxon>Shewanellaceae</taxon>
        <taxon>Shewanella</taxon>
    </lineage>
</organism>
<dbReference type="CDD" id="cd01949">
    <property type="entry name" value="GGDEF"/>
    <property type="match status" value="1"/>
</dbReference>
<dbReference type="InterPro" id="IPR043128">
    <property type="entry name" value="Rev_trsase/Diguanyl_cyclase"/>
</dbReference>
<dbReference type="GO" id="GO:0052621">
    <property type="term" value="F:diguanylate cyclase activity"/>
    <property type="evidence" value="ECO:0007669"/>
    <property type="project" value="UniProtKB-EC"/>
</dbReference>
<dbReference type="RefSeq" id="WP_011787665.1">
    <property type="nucleotide sequence ID" value="NZ_BMPK01000009.1"/>
</dbReference>
<evidence type="ECO:0000256" key="1">
    <source>
        <dbReference type="ARBA" id="ARBA00012528"/>
    </source>
</evidence>
<dbReference type="EC" id="2.7.7.65" evidence="1"/>
<proteinExistence type="predicted"/>
<dbReference type="NCBIfam" id="TIGR00254">
    <property type="entry name" value="GGDEF"/>
    <property type="match status" value="1"/>
</dbReference>
<name>A0ABX8XCI2_SHEPU</name>
<dbReference type="InterPro" id="IPR032710">
    <property type="entry name" value="NTF2-like_dom_sf"/>
</dbReference>
<evidence type="ECO:0000313" key="5">
    <source>
        <dbReference type="EMBL" id="QYX73105.1"/>
    </source>
</evidence>
<dbReference type="EMBL" id="CP080635">
    <property type="protein sequence ID" value="QYX73105.1"/>
    <property type="molecule type" value="Genomic_DNA"/>
</dbReference>
<gene>
    <name evidence="5" type="ORF">K3G22_01390</name>
</gene>
<dbReference type="InterPro" id="IPR050469">
    <property type="entry name" value="Diguanylate_Cyclase"/>
</dbReference>
<dbReference type="Pfam" id="PF13474">
    <property type="entry name" value="SnoaL_3"/>
    <property type="match status" value="1"/>
</dbReference>
<dbReference type="Proteomes" id="UP000827084">
    <property type="component" value="Chromosome"/>
</dbReference>
<dbReference type="InterPro" id="IPR029787">
    <property type="entry name" value="Nucleotide_cyclase"/>
</dbReference>
<dbReference type="InterPro" id="IPR000160">
    <property type="entry name" value="GGDEF_dom"/>
</dbReference>
<dbReference type="SMART" id="SM00267">
    <property type="entry name" value="GGDEF"/>
    <property type="match status" value="1"/>
</dbReference>
<dbReference type="GeneID" id="67441870"/>
<dbReference type="PROSITE" id="PS50887">
    <property type="entry name" value="GGDEF"/>
    <property type="match status" value="1"/>
</dbReference>
<dbReference type="PANTHER" id="PTHR45138:SF9">
    <property type="entry name" value="DIGUANYLATE CYCLASE DGCM-RELATED"/>
    <property type="match status" value="1"/>
</dbReference>
<dbReference type="SUPFAM" id="SSF54427">
    <property type="entry name" value="NTF2-like"/>
    <property type="match status" value="1"/>
</dbReference>
<sequence length="346" mass="39300">MRQRRLQLMQSLFDEYIEMYSSRNDKLTTRFSDNFSGYAGSSDVLITNKEEWIRITRQDFAQVPERIHIEMLDLSLQDLAEDILVVTAFFHIHLPIPESILCQETARLVLIFHQENKDWKIAHSGISIPYGLANNGEIYPMTSLEERNRELESMIEARTRELAEANSRLEKLSNTDGLTNIGNRRLFDHILQMEWSRGQRSSAPLALIMLDIDHFKLFNDHYGHLAGDDCLKLLAKGLSQSGRRAGELVARYGGEEFVILLPNTDQQTALDTAQYIHQLIQSLAIPHVKTDLGTVTVSLGVTCIEPSEQHSALELVRQADAALYLAKSAGRNCIRYMSPSVNKLET</sequence>
<keyword evidence="6" id="KW-1185">Reference proteome</keyword>
<evidence type="ECO:0000313" key="6">
    <source>
        <dbReference type="Proteomes" id="UP000827084"/>
    </source>
</evidence>
<feature type="coiled-coil region" evidence="3">
    <location>
        <begin position="141"/>
        <end position="175"/>
    </location>
</feature>
<dbReference type="Pfam" id="PF00990">
    <property type="entry name" value="GGDEF"/>
    <property type="match status" value="1"/>
</dbReference>
<dbReference type="Gene3D" id="3.10.450.50">
    <property type="match status" value="1"/>
</dbReference>
<dbReference type="PANTHER" id="PTHR45138">
    <property type="entry name" value="REGULATORY COMPONENTS OF SENSORY TRANSDUCTION SYSTEM"/>
    <property type="match status" value="1"/>
</dbReference>
<dbReference type="Gene3D" id="3.30.70.270">
    <property type="match status" value="1"/>
</dbReference>